<dbReference type="InterPro" id="IPR032675">
    <property type="entry name" value="LRR_dom_sf"/>
</dbReference>
<comment type="caution">
    <text evidence="11">The sequence shown here is derived from an EMBL/GenBank/DDBJ whole genome shotgun (WGS) entry which is preliminary data.</text>
</comment>
<reference evidence="11" key="1">
    <citation type="submission" date="2022-11" db="EMBL/GenBank/DDBJ databases">
        <authorList>
            <person name="Hyden B.L."/>
            <person name="Feng K."/>
            <person name="Yates T."/>
            <person name="Jawdy S."/>
            <person name="Smart L.B."/>
            <person name="Muchero W."/>
        </authorList>
    </citation>
    <scope>NUCLEOTIDE SEQUENCE</scope>
    <source>
        <tissue evidence="11">Shoot tip</tissue>
    </source>
</reference>
<dbReference type="Proteomes" id="UP001151529">
    <property type="component" value="Chromosome 15Z"/>
</dbReference>
<dbReference type="SMART" id="SM00369">
    <property type="entry name" value="LRR_TYP"/>
    <property type="match status" value="7"/>
</dbReference>
<dbReference type="GO" id="GO:0016301">
    <property type="term" value="F:kinase activity"/>
    <property type="evidence" value="ECO:0007669"/>
    <property type="project" value="UniProtKB-KW"/>
</dbReference>
<protein>
    <submittedName>
        <fullName evidence="11">RECEPTOR KINASE-LIKE PROTEIN XA21</fullName>
    </submittedName>
</protein>
<keyword evidence="4" id="KW-0732">Signal</keyword>
<dbReference type="Pfam" id="PF00560">
    <property type="entry name" value="LRR_1"/>
    <property type="match status" value="5"/>
</dbReference>
<dbReference type="SUPFAM" id="SSF52058">
    <property type="entry name" value="L domain-like"/>
    <property type="match status" value="2"/>
</dbReference>
<evidence type="ECO:0000256" key="7">
    <source>
        <dbReference type="ARBA" id="ARBA00023136"/>
    </source>
</evidence>
<dbReference type="Pfam" id="PF13855">
    <property type="entry name" value="LRR_8"/>
    <property type="match status" value="2"/>
</dbReference>
<evidence type="ECO:0000256" key="4">
    <source>
        <dbReference type="ARBA" id="ARBA00022729"/>
    </source>
</evidence>
<name>A0A9Q0NVU2_SALVM</name>
<dbReference type="FunFam" id="3.80.10.10:FF:000041">
    <property type="entry name" value="LRR receptor-like serine/threonine-protein kinase ERECTA"/>
    <property type="match status" value="1"/>
</dbReference>
<evidence type="ECO:0000259" key="10">
    <source>
        <dbReference type="Pfam" id="PF08263"/>
    </source>
</evidence>
<evidence type="ECO:0000256" key="8">
    <source>
        <dbReference type="ARBA" id="ARBA00023180"/>
    </source>
</evidence>
<dbReference type="SUPFAM" id="SSF56112">
    <property type="entry name" value="Protein kinase-like (PK-like)"/>
    <property type="match status" value="1"/>
</dbReference>
<accession>A0A9Q0NVU2</accession>
<keyword evidence="2" id="KW-0433">Leucine-rich repeat</keyword>
<dbReference type="PANTHER" id="PTHR48060:SF21">
    <property type="entry name" value="L DOMAIN-LIKE PROTEIN"/>
    <property type="match status" value="1"/>
</dbReference>
<keyword evidence="11" id="KW-0675">Receptor</keyword>
<dbReference type="Gene3D" id="1.10.510.10">
    <property type="entry name" value="Transferase(Phosphotransferase) domain 1"/>
    <property type="match status" value="1"/>
</dbReference>
<dbReference type="FunFam" id="3.80.10.10:FF:000691">
    <property type="entry name" value="Putative LRR receptor-like serine/threonine-protein kinase"/>
    <property type="match status" value="1"/>
</dbReference>
<dbReference type="InterPro" id="IPR011009">
    <property type="entry name" value="Kinase-like_dom_sf"/>
</dbReference>
<dbReference type="Gene3D" id="3.80.10.10">
    <property type="entry name" value="Ribonuclease Inhibitor"/>
    <property type="match status" value="5"/>
</dbReference>
<gene>
    <name evidence="11" type="ORF">OIU85_010055</name>
</gene>
<keyword evidence="5" id="KW-0677">Repeat</keyword>
<evidence type="ECO:0000256" key="3">
    <source>
        <dbReference type="ARBA" id="ARBA00022692"/>
    </source>
</evidence>
<reference evidence="11" key="2">
    <citation type="journal article" date="2023" name="Int. J. Mol. Sci.">
        <title>De Novo Assembly and Annotation of 11 Diverse Shrub Willow (Salix) Genomes Reveals Novel Gene Organization in Sex-Linked Regions.</title>
        <authorList>
            <person name="Hyden B."/>
            <person name="Feng K."/>
            <person name="Yates T.B."/>
            <person name="Jawdy S."/>
            <person name="Cereghino C."/>
            <person name="Smart L.B."/>
            <person name="Muchero W."/>
        </authorList>
    </citation>
    <scope>NUCLEOTIDE SEQUENCE [LARGE SCALE GENOMIC DNA]</scope>
    <source>
        <tissue evidence="11">Shoot tip</tissue>
    </source>
</reference>
<keyword evidence="6 9" id="KW-1133">Transmembrane helix</keyword>
<keyword evidence="7 9" id="KW-0472">Membrane</keyword>
<dbReference type="SUPFAM" id="SSF52047">
    <property type="entry name" value="RNI-like"/>
    <property type="match status" value="1"/>
</dbReference>
<dbReference type="GO" id="GO:0016020">
    <property type="term" value="C:membrane"/>
    <property type="evidence" value="ECO:0007669"/>
    <property type="project" value="UniProtKB-SubCell"/>
</dbReference>
<proteinExistence type="predicted"/>
<keyword evidence="11" id="KW-0418">Kinase</keyword>
<dbReference type="PRINTS" id="PR00019">
    <property type="entry name" value="LEURICHRPT"/>
</dbReference>
<dbReference type="OrthoDB" id="676979at2759"/>
<dbReference type="PROSITE" id="PS51450">
    <property type="entry name" value="LRR"/>
    <property type="match status" value="1"/>
</dbReference>
<dbReference type="InterPro" id="IPR013210">
    <property type="entry name" value="LRR_N_plant-typ"/>
</dbReference>
<evidence type="ECO:0000256" key="9">
    <source>
        <dbReference type="SAM" id="Phobius"/>
    </source>
</evidence>
<dbReference type="InterPro" id="IPR053211">
    <property type="entry name" value="DNA_repair-toleration"/>
</dbReference>
<evidence type="ECO:0000313" key="11">
    <source>
        <dbReference type="EMBL" id="KAJ6676837.1"/>
    </source>
</evidence>
<evidence type="ECO:0000256" key="5">
    <source>
        <dbReference type="ARBA" id="ARBA00022737"/>
    </source>
</evidence>
<sequence>MKEDETDNLRQVVFFIFLILITGSVVVVSGDSLVTDRQVLLDLKSFLEERNHVNRGQYSRWNQQSSNPCRWSGILCTSDGSRVNGINLAASSISGDLYANFSSLTALTNLDLSQNTFSGAVPTDLSNCQNLIHLNLSHNILEGELNLTGLTKLETLDLSTNRIFGGIQFSLPRICSLIVANVSANNFSGGIDNFFDGCLNLQYLDLSYNFFSGAIWKGLSRLKEFSVAENYLSGEVSGSFFAENNCSLRVLDLSGNSFTGRVPRELSNCRNLAILNLWGNSFTGQIPSEIGLISSLEGLFLGNNTFSPTIPESLLNLDNLAFLDLSRNNFGGEIQQIFGGFTRLKILLLHGNSYTGGINSSGILKLPNLVGLDLSNNSFTGPLPVAFSEMHSLKFLILAYNLFNSTIPQEYGNFQALQALDLSFNTLTGQIPSSLGKLRSLLWLMLANNMLTGEIPTELGNCTSLLWLNLANNRLSGSIPRELMGVGRDPSRTFESNQRDEGVIASSGECWTMKRWIPADYPPFSFVHRILNRKTCRSIWDKLLKGVGLFSVCAAGSTVRTLQISGYLQLVGNQLSGELPGEIGKMQNFSMIHLGFNNLSGTLPPQIGQLPLLATFEEDSYLGDPLLKLPGFINNTMDSPPNQYSITGKKEHKKWVAVLVLLTMTMAFLICGLVSLVVCMLVKNPAESPGYLLEDTKHLRHDFASNSGSSSPWSSDTVKNHREGEALEQCTEEYCLVEERWQSRSYREKGSKVKRSFDLKWKSLTGNGFGWPHPNLVTLYGWCLDGTEKILVYEYMEGGSLEDLISDRTSFGVLSMELATGRRAVDGGEECLLEWARRVMGSGRPGLSRATIPVVLLGSGLAEGADEMSELLRIGIGCTAEAPQRRPNMKEVLAMLIKLSSCRPSRGEIPFLRHADFQD</sequence>
<evidence type="ECO:0000313" key="12">
    <source>
        <dbReference type="Proteomes" id="UP001151529"/>
    </source>
</evidence>
<keyword evidence="12" id="KW-1185">Reference proteome</keyword>
<organism evidence="11 12">
    <name type="scientific">Salix viminalis</name>
    <name type="common">Common osier</name>
    <name type="synonym">Basket willow</name>
    <dbReference type="NCBI Taxonomy" id="40686"/>
    <lineage>
        <taxon>Eukaryota</taxon>
        <taxon>Viridiplantae</taxon>
        <taxon>Streptophyta</taxon>
        <taxon>Embryophyta</taxon>
        <taxon>Tracheophyta</taxon>
        <taxon>Spermatophyta</taxon>
        <taxon>Magnoliopsida</taxon>
        <taxon>eudicotyledons</taxon>
        <taxon>Gunneridae</taxon>
        <taxon>Pentapetalae</taxon>
        <taxon>rosids</taxon>
        <taxon>fabids</taxon>
        <taxon>Malpighiales</taxon>
        <taxon>Salicaceae</taxon>
        <taxon>Saliceae</taxon>
        <taxon>Salix</taxon>
    </lineage>
</organism>
<dbReference type="InterPro" id="IPR001611">
    <property type="entry name" value="Leu-rich_rpt"/>
</dbReference>
<dbReference type="EMBL" id="JAPFFL010000015">
    <property type="protein sequence ID" value="KAJ6676837.1"/>
    <property type="molecule type" value="Genomic_DNA"/>
</dbReference>
<dbReference type="PANTHER" id="PTHR48060">
    <property type="entry name" value="DNA DAMAGE-REPAIR/TOLERATION PROTEIN DRT100"/>
    <property type="match status" value="1"/>
</dbReference>
<comment type="subcellular location">
    <subcellularLocation>
        <location evidence="1">Membrane</location>
    </subcellularLocation>
</comment>
<keyword evidence="11" id="KW-0808">Transferase</keyword>
<evidence type="ECO:0000256" key="2">
    <source>
        <dbReference type="ARBA" id="ARBA00022614"/>
    </source>
</evidence>
<dbReference type="InterPro" id="IPR003591">
    <property type="entry name" value="Leu-rich_rpt_typical-subtyp"/>
</dbReference>
<dbReference type="Pfam" id="PF08263">
    <property type="entry name" value="LRRNT_2"/>
    <property type="match status" value="1"/>
</dbReference>
<feature type="transmembrane region" description="Helical" evidence="9">
    <location>
        <begin position="655"/>
        <end position="682"/>
    </location>
</feature>
<keyword evidence="3 9" id="KW-0812">Transmembrane</keyword>
<evidence type="ECO:0000256" key="1">
    <source>
        <dbReference type="ARBA" id="ARBA00004370"/>
    </source>
</evidence>
<evidence type="ECO:0000256" key="6">
    <source>
        <dbReference type="ARBA" id="ARBA00022989"/>
    </source>
</evidence>
<dbReference type="AlphaFoldDB" id="A0A9Q0NVU2"/>
<feature type="transmembrane region" description="Helical" evidence="9">
    <location>
        <begin position="12"/>
        <end position="30"/>
    </location>
</feature>
<keyword evidence="8" id="KW-0325">Glycoprotein</keyword>
<feature type="domain" description="Leucine-rich repeat-containing N-terminal plant-type" evidence="10">
    <location>
        <begin position="35"/>
        <end position="77"/>
    </location>
</feature>